<evidence type="ECO:0000256" key="1">
    <source>
        <dbReference type="SAM" id="MobiDB-lite"/>
    </source>
</evidence>
<keyword evidence="2" id="KW-0255">Endonuclease</keyword>
<dbReference type="InParanoid" id="A0A1D6J5J8"/>
<protein>
    <submittedName>
        <fullName evidence="2">tRNA-splicing endonuclease subunit Sen2-2</fullName>
    </submittedName>
</protein>
<keyword evidence="2" id="KW-0378">Hydrolase</keyword>
<dbReference type="EMBL" id="CM000786">
    <property type="protein sequence ID" value="AQK43211.1"/>
    <property type="molecule type" value="Genomic_DNA"/>
</dbReference>
<feature type="compositionally biased region" description="Basic and acidic residues" evidence="1">
    <location>
        <begin position="60"/>
        <end position="79"/>
    </location>
</feature>
<keyword evidence="2" id="KW-0540">Nuclease</keyword>
<reference evidence="2" key="1">
    <citation type="submission" date="2015-12" db="EMBL/GenBank/DDBJ databases">
        <title>Update maize B73 reference genome by single molecule sequencing technologies.</title>
        <authorList>
            <consortium name="Maize Genome Sequencing Project"/>
            <person name="Ware D."/>
        </authorList>
    </citation>
    <scope>NUCLEOTIDE SEQUENCE</scope>
    <source>
        <tissue evidence="2">Seedling</tissue>
    </source>
</reference>
<evidence type="ECO:0000313" key="2">
    <source>
        <dbReference type="EMBL" id="AQK43211.1"/>
    </source>
</evidence>
<organism evidence="2">
    <name type="scientific">Zea mays</name>
    <name type="common">Maize</name>
    <dbReference type="NCBI Taxonomy" id="4577"/>
    <lineage>
        <taxon>Eukaryota</taxon>
        <taxon>Viridiplantae</taxon>
        <taxon>Streptophyta</taxon>
        <taxon>Embryophyta</taxon>
        <taxon>Tracheophyta</taxon>
        <taxon>Spermatophyta</taxon>
        <taxon>Magnoliopsida</taxon>
        <taxon>Liliopsida</taxon>
        <taxon>Poales</taxon>
        <taxon>Poaceae</taxon>
        <taxon>PACMAD clade</taxon>
        <taxon>Panicoideae</taxon>
        <taxon>Andropogonodae</taxon>
        <taxon>Andropogoneae</taxon>
        <taxon>Tripsacinae</taxon>
        <taxon>Zea</taxon>
    </lineage>
</organism>
<accession>A0A1D6J5J8</accession>
<dbReference type="GO" id="GO:0004519">
    <property type="term" value="F:endonuclease activity"/>
    <property type="evidence" value="ECO:0007669"/>
    <property type="project" value="UniProtKB-KW"/>
</dbReference>
<dbReference type="PaxDb" id="4577-GRMZM2G453225_P01"/>
<gene>
    <name evidence="2" type="ORF">ZEAMMB73_Zm00001d025211</name>
</gene>
<proteinExistence type="predicted"/>
<dbReference type="STRING" id="4577.A0A1D6J5J8"/>
<name>A0A1D6J5J8_MAIZE</name>
<dbReference type="eggNOG" id="KOG4685">
    <property type="taxonomic scope" value="Eukaryota"/>
</dbReference>
<dbReference type="ExpressionAtlas" id="A0A1D6J5J8">
    <property type="expression patterns" value="baseline and differential"/>
</dbReference>
<sequence>MKFWSELLCALWDSSSVAKMLLLTISTKSYELGSLDCLEQMIIHEMTITRWIPQSCREQQDKPCKEETNRDRQRQKSCREVLSNE</sequence>
<feature type="region of interest" description="Disordered" evidence="1">
    <location>
        <begin position="60"/>
        <end position="85"/>
    </location>
</feature>
<dbReference type="EMBL" id="CM000786">
    <property type="protein sequence ID" value="AQK43212.1"/>
    <property type="molecule type" value="Genomic_DNA"/>
</dbReference>
<dbReference type="AlphaFoldDB" id="A0A1D6J5J8"/>